<comment type="similarity">
    <text evidence="2">Belongs to the amino acid/polyamine transporter 2 family.</text>
</comment>
<feature type="transmembrane region" description="Helical" evidence="9">
    <location>
        <begin position="374"/>
        <end position="392"/>
    </location>
</feature>
<reference evidence="11" key="1">
    <citation type="submission" date="2021-01" db="EMBL/GenBank/DDBJ databases">
        <authorList>
            <person name="Corre E."/>
            <person name="Pelletier E."/>
            <person name="Niang G."/>
            <person name="Scheremetjew M."/>
            <person name="Finn R."/>
            <person name="Kale V."/>
            <person name="Holt S."/>
            <person name="Cochrane G."/>
            <person name="Meng A."/>
            <person name="Brown T."/>
            <person name="Cohen L."/>
        </authorList>
    </citation>
    <scope>NUCLEOTIDE SEQUENCE</scope>
    <source>
        <strain evidence="11">OF101</strain>
    </source>
</reference>
<feature type="transmembrane region" description="Helical" evidence="9">
    <location>
        <begin position="102"/>
        <end position="123"/>
    </location>
</feature>
<organism evidence="11">
    <name type="scientific">Alexandrium catenella</name>
    <name type="common">Red tide dinoflagellate</name>
    <name type="synonym">Gonyaulax catenella</name>
    <dbReference type="NCBI Taxonomy" id="2925"/>
    <lineage>
        <taxon>Eukaryota</taxon>
        <taxon>Sar</taxon>
        <taxon>Alveolata</taxon>
        <taxon>Dinophyceae</taxon>
        <taxon>Gonyaulacales</taxon>
        <taxon>Pyrocystaceae</taxon>
        <taxon>Alexandrium</taxon>
    </lineage>
</organism>
<feature type="transmembrane region" description="Helical" evidence="9">
    <location>
        <begin position="334"/>
        <end position="354"/>
    </location>
</feature>
<name>A0A7S1WY18_ALECA</name>
<sequence>MWTGSKTVCAAAMPLLDSEPQVAANGGGDAAAGGERRQPFVKYEAGGSLPSSSEELANFEDAKKEAGLGFASPLAGALVLANTLLGGSGMLGLPFAISQAGWALGLILIFVFGFCSAFGSHLLQCSARRIGTAPCTFYSVASAVVPNWTWLIDGAVMIKCFGVGTSYLIIVGDLVPDAMHFFGCHGVHRWHAITFGFIFGGMLACQRNLSALRYTAFVSVLIVAWTAVLIVLFFARLRDPCTTESPAAVTAAMAIAGEVESPLISTANATLEVLMEGSEALPCYGADFRPFAASSFLRLGKVLPVFIFGFTCQQNVFTICNEVKEASCRRVDGMIVAAYTVTGLSFALTAILSYATYGNKLLPDMLEGYPQGAYVQLTRLFFGLLATFSYPLQAHPSRNSALSLWTMARGAPGESSDDARGLPSVDSGRLRAEKQRFWICTCVLLVLSYIVALSVASLGTMLGVVGATGSTTVSYILPGLMYATAFPDGGIKRKLAFVQLGLGCIIMPTCLILIFL</sequence>
<comment type="subcellular location">
    <subcellularLocation>
        <location evidence="1">Vacuole membrane</location>
        <topology evidence="1">Multi-pass membrane protein</topology>
    </subcellularLocation>
</comment>
<dbReference type="GO" id="GO:0015194">
    <property type="term" value="F:L-serine transmembrane transporter activity"/>
    <property type="evidence" value="ECO:0007669"/>
    <property type="project" value="TreeGrafter"/>
</dbReference>
<evidence type="ECO:0000256" key="6">
    <source>
        <dbReference type="ARBA" id="ARBA00022970"/>
    </source>
</evidence>
<feature type="transmembrane region" description="Helical" evidence="9">
    <location>
        <begin position="437"/>
        <end position="456"/>
    </location>
</feature>
<keyword evidence="7 9" id="KW-1133">Transmembrane helix</keyword>
<evidence type="ECO:0000256" key="1">
    <source>
        <dbReference type="ARBA" id="ARBA00004128"/>
    </source>
</evidence>
<dbReference type="GO" id="GO:0015189">
    <property type="term" value="F:L-lysine transmembrane transporter activity"/>
    <property type="evidence" value="ECO:0007669"/>
    <property type="project" value="TreeGrafter"/>
</dbReference>
<evidence type="ECO:0000259" key="10">
    <source>
        <dbReference type="Pfam" id="PF01490"/>
    </source>
</evidence>
<dbReference type="GO" id="GO:0061459">
    <property type="term" value="F:L-arginine transmembrane transporter activity"/>
    <property type="evidence" value="ECO:0007669"/>
    <property type="project" value="TreeGrafter"/>
</dbReference>
<feature type="transmembrane region" description="Helical" evidence="9">
    <location>
        <begin position="495"/>
        <end position="515"/>
    </location>
</feature>
<dbReference type="GO" id="GO:0005290">
    <property type="term" value="F:L-histidine transmembrane transporter activity"/>
    <property type="evidence" value="ECO:0007669"/>
    <property type="project" value="TreeGrafter"/>
</dbReference>
<evidence type="ECO:0000256" key="9">
    <source>
        <dbReference type="SAM" id="Phobius"/>
    </source>
</evidence>
<keyword evidence="3" id="KW-0813">Transport</keyword>
<dbReference type="GO" id="GO:0005302">
    <property type="term" value="F:L-tyrosine transmembrane transporter activity"/>
    <property type="evidence" value="ECO:0007669"/>
    <property type="project" value="TreeGrafter"/>
</dbReference>
<dbReference type="PANTHER" id="PTHR22950">
    <property type="entry name" value="AMINO ACID TRANSPORTER"/>
    <property type="match status" value="1"/>
</dbReference>
<feature type="domain" description="Amino acid transporter transmembrane" evidence="10">
    <location>
        <begin position="72"/>
        <end position="507"/>
    </location>
</feature>
<evidence type="ECO:0000256" key="7">
    <source>
        <dbReference type="ARBA" id="ARBA00022989"/>
    </source>
</evidence>
<dbReference type="GO" id="GO:0005313">
    <property type="term" value="F:L-glutamate transmembrane transporter activity"/>
    <property type="evidence" value="ECO:0007669"/>
    <property type="project" value="TreeGrafter"/>
</dbReference>
<feature type="transmembrane region" description="Helical" evidence="9">
    <location>
        <begin position="74"/>
        <end position="96"/>
    </location>
</feature>
<dbReference type="PANTHER" id="PTHR22950:SF678">
    <property type="entry name" value="VACUOLAR AMINO ACID TRANSPORTER 5-RELATED"/>
    <property type="match status" value="1"/>
</dbReference>
<keyword evidence="5 9" id="KW-0812">Transmembrane</keyword>
<dbReference type="InterPro" id="IPR013057">
    <property type="entry name" value="AA_transpt_TM"/>
</dbReference>
<evidence type="ECO:0000256" key="3">
    <source>
        <dbReference type="ARBA" id="ARBA00022448"/>
    </source>
</evidence>
<feature type="transmembrane region" description="Helical" evidence="9">
    <location>
        <begin position="462"/>
        <end position="483"/>
    </location>
</feature>
<dbReference type="Pfam" id="PF01490">
    <property type="entry name" value="Aa_trans"/>
    <property type="match status" value="1"/>
</dbReference>
<evidence type="ECO:0000313" key="11">
    <source>
        <dbReference type="EMBL" id="CAD9193206.1"/>
    </source>
</evidence>
<dbReference type="AlphaFoldDB" id="A0A7S1WY18"/>
<gene>
    <name evidence="11" type="ORF">ACAT0790_LOCUS69983</name>
</gene>
<keyword evidence="4" id="KW-0926">Vacuole</keyword>
<feature type="transmembrane region" description="Helical" evidence="9">
    <location>
        <begin position="130"/>
        <end position="150"/>
    </location>
</feature>
<dbReference type="EMBL" id="HBGE01117322">
    <property type="protein sequence ID" value="CAD9193206.1"/>
    <property type="molecule type" value="Transcribed_RNA"/>
</dbReference>
<dbReference type="GO" id="GO:0005774">
    <property type="term" value="C:vacuolar membrane"/>
    <property type="evidence" value="ECO:0007669"/>
    <property type="project" value="UniProtKB-SubCell"/>
</dbReference>
<accession>A0A7S1WY18</accession>
<protein>
    <recommendedName>
        <fullName evidence="10">Amino acid transporter transmembrane domain-containing protein</fullName>
    </recommendedName>
</protein>
<evidence type="ECO:0000256" key="5">
    <source>
        <dbReference type="ARBA" id="ARBA00022692"/>
    </source>
</evidence>
<feature type="transmembrane region" description="Helical" evidence="9">
    <location>
        <begin position="216"/>
        <end position="235"/>
    </location>
</feature>
<evidence type="ECO:0000256" key="8">
    <source>
        <dbReference type="ARBA" id="ARBA00023136"/>
    </source>
</evidence>
<evidence type="ECO:0000256" key="4">
    <source>
        <dbReference type="ARBA" id="ARBA00022554"/>
    </source>
</evidence>
<proteinExistence type="inferred from homology"/>
<keyword evidence="8 9" id="KW-0472">Membrane</keyword>
<evidence type="ECO:0000256" key="2">
    <source>
        <dbReference type="ARBA" id="ARBA00008066"/>
    </source>
</evidence>
<keyword evidence="6" id="KW-0029">Amino-acid transport</keyword>